<dbReference type="Gene3D" id="1.10.357.10">
    <property type="entry name" value="Tetracycline Repressor, domain 2"/>
    <property type="match status" value="1"/>
</dbReference>
<name>A0A7D8ALJ7_9MICO</name>
<keyword evidence="2 4" id="KW-0238">DNA-binding</keyword>
<dbReference type="RefSeq" id="WP_182252482.1">
    <property type="nucleotide sequence ID" value="NZ_CP043732.1"/>
</dbReference>
<evidence type="ECO:0000313" key="7">
    <source>
        <dbReference type="Proteomes" id="UP000515708"/>
    </source>
</evidence>
<protein>
    <submittedName>
        <fullName evidence="6">TetR/AcrR family transcriptional regulator</fullName>
    </submittedName>
</protein>
<accession>A0A7D8ALJ7</accession>
<dbReference type="InterPro" id="IPR050109">
    <property type="entry name" value="HTH-type_TetR-like_transc_reg"/>
</dbReference>
<keyword evidence="3" id="KW-0804">Transcription</keyword>
<dbReference type="PANTHER" id="PTHR30055">
    <property type="entry name" value="HTH-TYPE TRANSCRIPTIONAL REGULATOR RUTR"/>
    <property type="match status" value="1"/>
</dbReference>
<dbReference type="PROSITE" id="PS50977">
    <property type="entry name" value="HTH_TETR_2"/>
    <property type="match status" value="1"/>
</dbReference>
<dbReference type="GO" id="GO:0003700">
    <property type="term" value="F:DNA-binding transcription factor activity"/>
    <property type="evidence" value="ECO:0007669"/>
    <property type="project" value="TreeGrafter"/>
</dbReference>
<dbReference type="EMBL" id="CP043732">
    <property type="protein sequence ID" value="QMU97487.1"/>
    <property type="molecule type" value="Genomic_DNA"/>
</dbReference>
<sequence>MPRATAAEAAATAARVLDAAEARFIEHGFAAASIDEIAVDAGVTRGAVYHHYVSKPGLFLAVMKRMQQQVADAVVAAADASRSPSESLRIGSHAFLDAITANGRARVLLVDAPRALGWDAWRQADAEASGAHLSDALRVIDLADADVAAATALLSGAMNEAALWLSERPHDGAARESAHRMLDVLLDAVLAH</sequence>
<dbReference type="InterPro" id="IPR009057">
    <property type="entry name" value="Homeodomain-like_sf"/>
</dbReference>
<evidence type="ECO:0000313" key="6">
    <source>
        <dbReference type="EMBL" id="QMU97487.1"/>
    </source>
</evidence>
<dbReference type="Proteomes" id="UP000515708">
    <property type="component" value="Chromosome"/>
</dbReference>
<dbReference type="AlphaFoldDB" id="A0A7D8ALJ7"/>
<dbReference type="GO" id="GO:0000976">
    <property type="term" value="F:transcription cis-regulatory region binding"/>
    <property type="evidence" value="ECO:0007669"/>
    <property type="project" value="TreeGrafter"/>
</dbReference>
<organism evidence="6 7">
    <name type="scientific">Microbacterium esteraromaticum</name>
    <dbReference type="NCBI Taxonomy" id="57043"/>
    <lineage>
        <taxon>Bacteria</taxon>
        <taxon>Bacillati</taxon>
        <taxon>Actinomycetota</taxon>
        <taxon>Actinomycetes</taxon>
        <taxon>Micrococcales</taxon>
        <taxon>Microbacteriaceae</taxon>
        <taxon>Microbacterium</taxon>
    </lineage>
</organism>
<evidence type="ECO:0000256" key="2">
    <source>
        <dbReference type="ARBA" id="ARBA00023125"/>
    </source>
</evidence>
<feature type="DNA-binding region" description="H-T-H motif" evidence="4">
    <location>
        <begin position="33"/>
        <end position="52"/>
    </location>
</feature>
<evidence type="ECO:0000256" key="1">
    <source>
        <dbReference type="ARBA" id="ARBA00023015"/>
    </source>
</evidence>
<evidence type="ECO:0000256" key="4">
    <source>
        <dbReference type="PROSITE-ProRule" id="PRU00335"/>
    </source>
</evidence>
<dbReference type="Pfam" id="PF00440">
    <property type="entry name" value="TetR_N"/>
    <property type="match status" value="1"/>
</dbReference>
<dbReference type="PRINTS" id="PR00455">
    <property type="entry name" value="HTHTETR"/>
</dbReference>
<gene>
    <name evidence="6" type="ORF">FVO59_09845</name>
</gene>
<dbReference type="Pfam" id="PF21351">
    <property type="entry name" value="TetR_C_41"/>
    <property type="match status" value="1"/>
</dbReference>
<dbReference type="InterPro" id="IPR049484">
    <property type="entry name" value="Rv0078-like_C"/>
</dbReference>
<dbReference type="InterPro" id="IPR001647">
    <property type="entry name" value="HTH_TetR"/>
</dbReference>
<feature type="domain" description="HTH tetR-type" evidence="5">
    <location>
        <begin position="10"/>
        <end position="70"/>
    </location>
</feature>
<reference evidence="6 7" key="1">
    <citation type="journal article" date="2020" name="Front. Microbiol.">
        <title>Design of Bacterial Strain-Specific qPCR Assays Using NGS Data and Publicly Available Resources and Its Application to Track Biocontrol Strains.</title>
        <authorList>
            <person name="Hernandez I."/>
            <person name="Sant C."/>
            <person name="Martinez R."/>
            <person name="Fernandez C."/>
        </authorList>
    </citation>
    <scope>NUCLEOTIDE SEQUENCE [LARGE SCALE GENOMIC DNA]</scope>
    <source>
        <strain evidence="6 7">B24</strain>
    </source>
</reference>
<evidence type="ECO:0000259" key="5">
    <source>
        <dbReference type="PROSITE" id="PS50977"/>
    </source>
</evidence>
<keyword evidence="1" id="KW-0805">Transcription regulation</keyword>
<dbReference type="PANTHER" id="PTHR30055:SF234">
    <property type="entry name" value="HTH-TYPE TRANSCRIPTIONAL REGULATOR BETI"/>
    <property type="match status" value="1"/>
</dbReference>
<evidence type="ECO:0000256" key="3">
    <source>
        <dbReference type="ARBA" id="ARBA00023163"/>
    </source>
</evidence>
<proteinExistence type="predicted"/>
<dbReference type="SUPFAM" id="SSF46689">
    <property type="entry name" value="Homeodomain-like"/>
    <property type="match status" value="1"/>
</dbReference>